<keyword evidence="3" id="KW-1185">Reference proteome</keyword>
<gene>
    <name evidence="2" type="ORF">HNR48_002674</name>
</gene>
<evidence type="ECO:0000313" key="2">
    <source>
        <dbReference type="EMBL" id="MBB6522389.1"/>
    </source>
</evidence>
<comment type="caution">
    <text evidence="2">The sequence shown here is derived from an EMBL/GenBank/DDBJ whole genome shotgun (WGS) entry which is preliminary data.</text>
</comment>
<dbReference type="Proteomes" id="UP000528457">
    <property type="component" value="Unassembled WGS sequence"/>
</dbReference>
<dbReference type="AlphaFoldDB" id="A0A7X0JV55"/>
<feature type="signal peptide" evidence="1">
    <location>
        <begin position="1"/>
        <end position="17"/>
    </location>
</feature>
<reference evidence="2 3" key="1">
    <citation type="submission" date="2020-08" db="EMBL/GenBank/DDBJ databases">
        <title>Genomic Encyclopedia of Type Strains, Phase IV (KMG-IV): sequencing the most valuable type-strain genomes for metagenomic binning, comparative biology and taxonomic classification.</title>
        <authorList>
            <person name="Goeker M."/>
        </authorList>
    </citation>
    <scope>NUCLEOTIDE SEQUENCE [LARGE SCALE GENOMIC DNA]</scope>
    <source>
        <strain evidence="2 3">DSM 22368</strain>
    </source>
</reference>
<evidence type="ECO:0000313" key="3">
    <source>
        <dbReference type="Proteomes" id="UP000528457"/>
    </source>
</evidence>
<dbReference type="InParanoid" id="A0A7X0JV55"/>
<dbReference type="PROSITE" id="PS51257">
    <property type="entry name" value="PROKAR_LIPOPROTEIN"/>
    <property type="match status" value="1"/>
</dbReference>
<protein>
    <recommendedName>
        <fullName evidence="4">Lipoprotein</fullName>
    </recommendedName>
</protein>
<accession>A0A7X0JV55</accession>
<dbReference type="RefSeq" id="WP_166845981.1">
    <property type="nucleotide sequence ID" value="NZ_JAAONY010000002.1"/>
</dbReference>
<evidence type="ECO:0000256" key="1">
    <source>
        <dbReference type="SAM" id="SignalP"/>
    </source>
</evidence>
<feature type="chain" id="PRO_5031179780" description="Lipoprotein" evidence="1">
    <location>
        <begin position="18"/>
        <end position="225"/>
    </location>
</feature>
<name>A0A7X0JV55_9GAMM</name>
<organism evidence="2 3">
    <name type="scientific">Pseudoteredinibacter isoporae</name>
    <dbReference type="NCBI Taxonomy" id="570281"/>
    <lineage>
        <taxon>Bacteria</taxon>
        <taxon>Pseudomonadati</taxon>
        <taxon>Pseudomonadota</taxon>
        <taxon>Gammaproteobacteria</taxon>
        <taxon>Cellvibrionales</taxon>
        <taxon>Cellvibrionaceae</taxon>
        <taxon>Pseudoteredinibacter</taxon>
    </lineage>
</organism>
<keyword evidence="1" id="KW-0732">Signal</keyword>
<evidence type="ECO:0008006" key="4">
    <source>
        <dbReference type="Google" id="ProtNLM"/>
    </source>
</evidence>
<dbReference type="EMBL" id="JACHHT010000002">
    <property type="protein sequence ID" value="MBB6522389.1"/>
    <property type="molecule type" value="Genomic_DNA"/>
</dbReference>
<sequence length="225" mass="24549">MKTPKLFITLFSFAALSACTSVTIDEYQNAQAELGNNDRIVVLGRRHSPEYETEPDLISCVAKTIASNNSGVTVIPEKQFVDELYPWFEPRMAPMQPKRLATLIKEPKLKEKINDFNLRYLVWVDGNTQTTNSSGSVGCAIGPGGGGCFGFGSWDEKSDYEASVWDYQKQSLVAKVSADAKGTSYMPALVVPIPLLARVQSNACKGLGSQLREIFISGSPGDAQE</sequence>
<proteinExistence type="predicted"/>